<dbReference type="Pfam" id="PF02782">
    <property type="entry name" value="FGGY_C"/>
    <property type="match status" value="1"/>
</dbReference>
<dbReference type="InterPro" id="IPR018485">
    <property type="entry name" value="FGGY_C"/>
</dbReference>
<dbReference type="InterPro" id="IPR043129">
    <property type="entry name" value="ATPase_NBD"/>
</dbReference>
<dbReference type="OrthoDB" id="9805576at2"/>
<accession>A0A2U2DNF6</accession>
<sequence length="502" mass="53757">MQTIIALDAGGTAVKVAAYDLRGRELASAGEIITPSRPKAGYCERDADAMWQVLRSGVKTVLARGGINPRDVAVVGLTGFGNGLFLTDGNGNAVRPAILSSDQRAAGIVTEWMKAGKGYEHIALTHQRLWAGKPLPLLAWLERNEPETMARARNVLLCKDFLRLRLTGKAGLEVSDASSGSLIDQSGRSFTPAVLQLTELSHLSHLFGGEFHEPLSIAGKVSAAAARETGLLEGTPVSAGYADGPAMLLALGIVDDTRLNIIAGTWGLNQLMVDRPMADGSILASLLGPRPGEYVLVDGGSTSASMFEWFAREIVAGPTKKQPPGDIYEWCNNVAAALPPDDPAVYFLPWLNGRLDRADARACFIGLSSWHSLPHMVRAVFEGVAIEHWHHTTKLLANQSKAPEAIRFAGGAARSPVWLDIFASVFNLPIELSEAKELGALGAAIVAATGAGLFPDLKAATRAMTRVEKVIHPDASLVDVFSRRKDVYALLREQLDPVWGRL</sequence>
<feature type="domain" description="Carbohydrate kinase FGGY N-terminal" evidence="5">
    <location>
        <begin position="4"/>
        <end position="246"/>
    </location>
</feature>
<dbReference type="PANTHER" id="PTHR43095">
    <property type="entry name" value="SUGAR KINASE"/>
    <property type="match status" value="1"/>
</dbReference>
<keyword evidence="2 4" id="KW-0808">Transferase</keyword>
<dbReference type="PROSITE" id="PS00445">
    <property type="entry name" value="FGGY_KINASES_2"/>
    <property type="match status" value="1"/>
</dbReference>
<reference evidence="7 8" key="1">
    <citation type="submission" date="2018-05" db="EMBL/GenBank/DDBJ databases">
        <title>The draft genome of strain NS-104.</title>
        <authorList>
            <person name="Hang P."/>
            <person name="Jiang J."/>
        </authorList>
    </citation>
    <scope>NUCLEOTIDE SEQUENCE [LARGE SCALE GENOMIC DNA]</scope>
    <source>
        <strain evidence="7 8">NS-104</strain>
    </source>
</reference>
<dbReference type="AlphaFoldDB" id="A0A2U2DNF6"/>
<dbReference type="Gene3D" id="3.30.420.40">
    <property type="match status" value="2"/>
</dbReference>
<dbReference type="InterPro" id="IPR000577">
    <property type="entry name" value="Carb_kinase_FGGY"/>
</dbReference>
<evidence type="ECO:0008006" key="9">
    <source>
        <dbReference type="Google" id="ProtNLM"/>
    </source>
</evidence>
<dbReference type="EMBL" id="QFBC01000008">
    <property type="protein sequence ID" value="PWE54855.1"/>
    <property type="molecule type" value="Genomic_DNA"/>
</dbReference>
<keyword evidence="3 4" id="KW-0418">Kinase</keyword>
<evidence type="ECO:0000313" key="7">
    <source>
        <dbReference type="EMBL" id="PWE54855.1"/>
    </source>
</evidence>
<organism evidence="7 8">
    <name type="scientific">Metarhizobium album</name>
    <dbReference type="NCBI Taxonomy" id="2182425"/>
    <lineage>
        <taxon>Bacteria</taxon>
        <taxon>Pseudomonadati</taxon>
        <taxon>Pseudomonadota</taxon>
        <taxon>Alphaproteobacteria</taxon>
        <taxon>Hyphomicrobiales</taxon>
        <taxon>Rhizobiaceae</taxon>
        <taxon>Metarhizobium</taxon>
    </lineage>
</organism>
<feature type="domain" description="Carbohydrate kinase FGGY C-terminal" evidence="6">
    <location>
        <begin position="259"/>
        <end position="449"/>
    </location>
</feature>
<evidence type="ECO:0000259" key="5">
    <source>
        <dbReference type="Pfam" id="PF00370"/>
    </source>
</evidence>
<dbReference type="RefSeq" id="WP_109459655.1">
    <property type="nucleotide sequence ID" value="NZ_QFBC01000008.1"/>
</dbReference>
<dbReference type="InterPro" id="IPR018483">
    <property type="entry name" value="Carb_kinase_FGGY_CS"/>
</dbReference>
<dbReference type="SUPFAM" id="SSF53067">
    <property type="entry name" value="Actin-like ATPase domain"/>
    <property type="match status" value="2"/>
</dbReference>
<protein>
    <recommendedName>
        <fullName evidence="9">Carbohydrate kinase</fullName>
    </recommendedName>
</protein>
<proteinExistence type="inferred from homology"/>
<comment type="caution">
    <text evidence="7">The sequence shown here is derived from an EMBL/GenBank/DDBJ whole genome shotgun (WGS) entry which is preliminary data.</text>
</comment>
<dbReference type="InterPro" id="IPR018484">
    <property type="entry name" value="FGGY_N"/>
</dbReference>
<name>A0A2U2DNF6_9HYPH</name>
<comment type="similarity">
    <text evidence="1 4">Belongs to the FGGY kinase family.</text>
</comment>
<keyword evidence="8" id="KW-1185">Reference proteome</keyword>
<dbReference type="PIRSF" id="PIRSF000538">
    <property type="entry name" value="GlpK"/>
    <property type="match status" value="1"/>
</dbReference>
<dbReference type="GO" id="GO:0016773">
    <property type="term" value="F:phosphotransferase activity, alcohol group as acceptor"/>
    <property type="evidence" value="ECO:0007669"/>
    <property type="project" value="InterPro"/>
</dbReference>
<evidence type="ECO:0000313" key="8">
    <source>
        <dbReference type="Proteomes" id="UP000245252"/>
    </source>
</evidence>
<dbReference type="GO" id="GO:0016301">
    <property type="term" value="F:kinase activity"/>
    <property type="evidence" value="ECO:0007669"/>
    <property type="project" value="UniProtKB-KW"/>
</dbReference>
<dbReference type="CDD" id="cd07802">
    <property type="entry name" value="ASKHA_NBD_FGGY_EcLyxK-like"/>
    <property type="match status" value="1"/>
</dbReference>
<dbReference type="InterPro" id="IPR050406">
    <property type="entry name" value="FGGY_Carb_Kinase"/>
</dbReference>
<evidence type="ECO:0000256" key="4">
    <source>
        <dbReference type="RuleBase" id="RU003733"/>
    </source>
</evidence>
<evidence type="ECO:0000256" key="3">
    <source>
        <dbReference type="ARBA" id="ARBA00022777"/>
    </source>
</evidence>
<dbReference type="Pfam" id="PF00370">
    <property type="entry name" value="FGGY_N"/>
    <property type="match status" value="1"/>
</dbReference>
<dbReference type="GO" id="GO:0005975">
    <property type="term" value="P:carbohydrate metabolic process"/>
    <property type="evidence" value="ECO:0007669"/>
    <property type="project" value="InterPro"/>
</dbReference>
<evidence type="ECO:0000259" key="6">
    <source>
        <dbReference type="Pfam" id="PF02782"/>
    </source>
</evidence>
<evidence type="ECO:0000256" key="2">
    <source>
        <dbReference type="ARBA" id="ARBA00022679"/>
    </source>
</evidence>
<dbReference type="PANTHER" id="PTHR43095:SF3">
    <property type="entry name" value="L-XYLULOSE_3-KETO-L-GULONATE KINASE"/>
    <property type="match status" value="1"/>
</dbReference>
<gene>
    <name evidence="7" type="ORF">DEM27_18095</name>
</gene>
<evidence type="ECO:0000256" key="1">
    <source>
        <dbReference type="ARBA" id="ARBA00009156"/>
    </source>
</evidence>
<dbReference type="Proteomes" id="UP000245252">
    <property type="component" value="Unassembled WGS sequence"/>
</dbReference>